<dbReference type="PANTHER" id="PTHR12697:SF38">
    <property type="entry name" value="PBS LYASE HEAT DOMAIN PROTEIN REPEAT-CONTAINING PROTEIN"/>
    <property type="match status" value="1"/>
</dbReference>
<protein>
    <submittedName>
        <fullName evidence="3">PBS lyase HEAT-like repeat</fullName>
    </submittedName>
</protein>
<sequence>MVTTDIYQQLKNKNPVLRQRAMSKIVEEPTSESIPQLIEILSDENPNYRNGATQTLTVIGLPAIPALAEELINNDSHQVRASCVQAFSEIARFFPHDYPGETFPQVAIDALHKALNDPSSAIQVAATGALGTIGKPALEILLSALDTEDIALRLSVIQAIVSSNVLKGAEDDPKTIEDYDRIANLLSKIAEDETVDSYIRETAQAALTRMAASKVKTRY</sequence>
<dbReference type="Gene3D" id="1.25.10.10">
    <property type="entry name" value="Leucine-rich Repeat Variant"/>
    <property type="match status" value="1"/>
</dbReference>
<accession>Q117G3</accession>
<dbReference type="eggNOG" id="COG1413">
    <property type="taxonomic scope" value="Bacteria"/>
</dbReference>
<gene>
    <name evidence="3" type="ordered locus">Tery_0980</name>
</gene>
<dbReference type="HOGENOM" id="CLU_109847_0_0_3"/>
<dbReference type="Pfam" id="PF13646">
    <property type="entry name" value="HEAT_2"/>
    <property type="match status" value="2"/>
</dbReference>
<dbReference type="PANTHER" id="PTHR12697">
    <property type="entry name" value="PBS LYASE HEAT-LIKE PROTEIN"/>
    <property type="match status" value="1"/>
</dbReference>
<dbReference type="KEGG" id="ter:Tery_0980"/>
<dbReference type="SUPFAM" id="SSF48371">
    <property type="entry name" value="ARM repeat"/>
    <property type="match status" value="1"/>
</dbReference>
<keyword evidence="1" id="KW-0042">Antenna complex</keyword>
<dbReference type="AlphaFoldDB" id="Q117G3"/>
<keyword evidence="3" id="KW-0456">Lyase</keyword>
<dbReference type="SMART" id="SM00567">
    <property type="entry name" value="EZ_HEAT"/>
    <property type="match status" value="3"/>
</dbReference>
<dbReference type="RefSeq" id="WP_011610749.1">
    <property type="nucleotide sequence ID" value="NC_008312.1"/>
</dbReference>
<keyword evidence="2" id="KW-0605">Phycobilisome</keyword>
<name>Q117G3_TRIEI</name>
<dbReference type="EMBL" id="CP000393">
    <property type="protein sequence ID" value="ABG50361.1"/>
    <property type="molecule type" value="Genomic_DNA"/>
</dbReference>
<evidence type="ECO:0000313" key="3">
    <source>
        <dbReference type="EMBL" id="ABG50361.1"/>
    </source>
</evidence>
<dbReference type="GO" id="GO:0016829">
    <property type="term" value="F:lyase activity"/>
    <property type="evidence" value="ECO:0007669"/>
    <property type="project" value="UniProtKB-KW"/>
</dbReference>
<organism evidence="3">
    <name type="scientific">Trichodesmium erythraeum (strain IMS101)</name>
    <dbReference type="NCBI Taxonomy" id="203124"/>
    <lineage>
        <taxon>Bacteria</taxon>
        <taxon>Bacillati</taxon>
        <taxon>Cyanobacteriota</taxon>
        <taxon>Cyanophyceae</taxon>
        <taxon>Oscillatoriophycideae</taxon>
        <taxon>Oscillatoriales</taxon>
        <taxon>Microcoleaceae</taxon>
        <taxon>Trichodesmium</taxon>
    </lineage>
</organism>
<dbReference type="GO" id="GO:0016491">
    <property type="term" value="F:oxidoreductase activity"/>
    <property type="evidence" value="ECO:0007669"/>
    <property type="project" value="TreeGrafter"/>
</dbReference>
<dbReference type="InterPro" id="IPR011989">
    <property type="entry name" value="ARM-like"/>
</dbReference>
<dbReference type="InterPro" id="IPR016024">
    <property type="entry name" value="ARM-type_fold"/>
</dbReference>
<dbReference type="OrthoDB" id="424041at2"/>
<proteinExistence type="predicted"/>
<evidence type="ECO:0000256" key="2">
    <source>
        <dbReference type="ARBA" id="ARBA00022738"/>
    </source>
</evidence>
<dbReference type="InterPro" id="IPR004155">
    <property type="entry name" value="PBS_lyase_HEAT"/>
</dbReference>
<dbReference type="STRING" id="203124.Tery_0980"/>
<reference evidence="3" key="1">
    <citation type="submission" date="2006-06" db="EMBL/GenBank/DDBJ databases">
        <title>Complete sequence of Trichodesmium erythraeum IMS101.</title>
        <authorList>
            <consortium name="US DOE Joint Genome Institute"/>
            <person name="Copeland A."/>
            <person name="Lucas S."/>
            <person name="Lapidus A."/>
            <person name="Barry K."/>
            <person name="Detter J.C."/>
            <person name="Glavina del Rio T."/>
            <person name="Hammon N."/>
            <person name="Israni S."/>
            <person name="Dalin E."/>
            <person name="Tice H."/>
            <person name="Pitluck S."/>
            <person name="Kiss H."/>
            <person name="Munk A.C."/>
            <person name="Brettin T."/>
            <person name="Bruce D."/>
            <person name="Han C."/>
            <person name="Tapia R."/>
            <person name="Gilna P."/>
            <person name="Schmutz J."/>
            <person name="Larimer F."/>
            <person name="Land M."/>
            <person name="Hauser L."/>
            <person name="Kyrpides N."/>
            <person name="Kim E."/>
            <person name="Richardson P."/>
        </authorList>
    </citation>
    <scope>NUCLEOTIDE SEQUENCE [LARGE SCALE GENOMIC DNA]</scope>
    <source>
        <strain evidence="3">IMS101</strain>
    </source>
</reference>
<evidence type="ECO:0000256" key="1">
    <source>
        <dbReference type="ARBA" id="ARBA00022549"/>
    </source>
</evidence>
<dbReference type="GO" id="GO:0030089">
    <property type="term" value="C:phycobilisome"/>
    <property type="evidence" value="ECO:0007669"/>
    <property type="project" value="UniProtKB-KW"/>
</dbReference>